<feature type="region of interest" description="Disordered" evidence="1">
    <location>
        <begin position="390"/>
        <end position="417"/>
    </location>
</feature>
<proteinExistence type="predicted"/>
<sequence>MTGLTYALSIHAAFNFKTCPCLGLQRGPVNDPNLNGNHPALLAALRCNGDLQVPYRFPVTKETRDDALCQEETCVGDGDVKLLVREAQRTQAAQAGYGCDYMNKRLPIAVQELKEVAKRLTTDCYARGVCRGAVECANLTTRQAAAADEAWPAQPRQLRTDSRPAAQRGRVVSCPFWTFYGARGRAAEVRELCAFEFARHFLFKLAKRPFVLEQLSERRDEGFHASLTRAGAAKLGANPKAVLLPGADYEIHKEGGEDWLPLGPLVPVVQGALGGSEEDYAKRVLLLFRRFPTEEVKQFALNFCFVYCLPRELRPEQHLQENSNNEVQDEGVRFDKADLEAARATHVRGAGGLGSENFGEQDSEQEDEAAATRLCVMTKQMFDLPRAAWRKSGADASPGQGAPAQNEQLDHNALAWA</sequence>
<gene>
    <name evidence="2" type="ORF">EVOR1521_LOCUS13689</name>
</gene>
<evidence type="ECO:0000313" key="3">
    <source>
        <dbReference type="Proteomes" id="UP001178507"/>
    </source>
</evidence>
<keyword evidence="3" id="KW-1185">Reference proteome</keyword>
<protein>
    <submittedName>
        <fullName evidence="2">Uncharacterized protein</fullName>
    </submittedName>
</protein>
<evidence type="ECO:0000256" key="1">
    <source>
        <dbReference type="SAM" id="MobiDB-lite"/>
    </source>
</evidence>
<evidence type="ECO:0000313" key="2">
    <source>
        <dbReference type="EMBL" id="CAJ1387663.1"/>
    </source>
</evidence>
<accession>A0AA36IJ23</accession>
<reference evidence="2" key="1">
    <citation type="submission" date="2023-08" db="EMBL/GenBank/DDBJ databases">
        <authorList>
            <person name="Chen Y."/>
            <person name="Shah S."/>
            <person name="Dougan E. K."/>
            <person name="Thang M."/>
            <person name="Chan C."/>
        </authorList>
    </citation>
    <scope>NUCLEOTIDE SEQUENCE</scope>
</reference>
<comment type="caution">
    <text evidence="2">The sequence shown here is derived from an EMBL/GenBank/DDBJ whole genome shotgun (WGS) entry which is preliminary data.</text>
</comment>
<dbReference type="EMBL" id="CAUJNA010001557">
    <property type="protein sequence ID" value="CAJ1387663.1"/>
    <property type="molecule type" value="Genomic_DNA"/>
</dbReference>
<feature type="non-terminal residue" evidence="2">
    <location>
        <position position="1"/>
    </location>
</feature>
<dbReference type="Proteomes" id="UP001178507">
    <property type="component" value="Unassembled WGS sequence"/>
</dbReference>
<name>A0AA36IJ23_9DINO</name>
<organism evidence="2 3">
    <name type="scientific">Effrenium voratum</name>
    <dbReference type="NCBI Taxonomy" id="2562239"/>
    <lineage>
        <taxon>Eukaryota</taxon>
        <taxon>Sar</taxon>
        <taxon>Alveolata</taxon>
        <taxon>Dinophyceae</taxon>
        <taxon>Suessiales</taxon>
        <taxon>Symbiodiniaceae</taxon>
        <taxon>Effrenium</taxon>
    </lineage>
</organism>
<dbReference type="AlphaFoldDB" id="A0AA36IJ23"/>